<dbReference type="Gene3D" id="3.30.980.10">
    <property type="entry name" value="Threonyl-trna Synthetase, Chain A, domain 2"/>
    <property type="match status" value="1"/>
</dbReference>
<dbReference type="Proteomes" id="UP000824262">
    <property type="component" value="Unassembled WGS sequence"/>
</dbReference>
<evidence type="ECO:0000256" key="5">
    <source>
        <dbReference type="SAM" id="Coils"/>
    </source>
</evidence>
<dbReference type="InterPro" id="IPR051335">
    <property type="entry name" value="Alanyl-tRNA_Editing_Enzymes"/>
</dbReference>
<dbReference type="InterPro" id="IPR018165">
    <property type="entry name" value="Ala-tRNA-synth_IIc_core"/>
</dbReference>
<evidence type="ECO:0000256" key="4">
    <source>
        <dbReference type="ARBA" id="ARBA00022833"/>
    </source>
</evidence>
<evidence type="ECO:0000256" key="2">
    <source>
        <dbReference type="ARBA" id="ARBA00004496"/>
    </source>
</evidence>
<dbReference type="EMBL" id="DVGA01000034">
    <property type="protein sequence ID" value="HIQ78211.1"/>
    <property type="molecule type" value="Genomic_DNA"/>
</dbReference>
<dbReference type="SUPFAM" id="SSF55186">
    <property type="entry name" value="ThrRS/AlaRS common domain"/>
    <property type="match status" value="1"/>
</dbReference>
<dbReference type="GO" id="GO:0004813">
    <property type="term" value="F:alanine-tRNA ligase activity"/>
    <property type="evidence" value="ECO:0007669"/>
    <property type="project" value="InterPro"/>
</dbReference>
<organism evidence="7 8">
    <name type="scientific">Candidatus Scatomorpha intestinavium</name>
    <dbReference type="NCBI Taxonomy" id="2840922"/>
    <lineage>
        <taxon>Bacteria</taxon>
        <taxon>Bacillati</taxon>
        <taxon>Bacillota</taxon>
        <taxon>Clostridia</taxon>
        <taxon>Eubacteriales</taxon>
        <taxon>Candidatus Scatomorpha</taxon>
    </lineage>
</organism>
<sequence length="390" mass="41822">MTERLYYTDGHASHFVSRVVSCGQCGDGFDVRLERTAFFPGGGGQEADSGTLGGMRIARLAETEDGDIAHILPGPLEPGTEVEGTVDWDVRFARMQSHSGEHIVSGTVHRLFGYDNVGFHMGENAMTLDFSGELSPQDIEAVELEANRAVWRNVPVRTLLPGREELKALDFRSKKELAGQVRLVEIEGVDLCACCAPHVARTGEIGVIKVIDSMRHRGGTRLTVLAGEAAYRDYAAVHVQNSAVSAALSAKRLETALAVRKALAEREELRSALTALKKELLGLKAASLVPTEGNMCLFEPDMDPVTLRELVNAGMEAAGGVCAAFSGADGDYRYIIGSRNVDLRAAAREINAAISGRGGGTGTMIQGSCRASRAEIEQYFASAAAKFTDY</sequence>
<keyword evidence="4" id="KW-0862">Zinc</keyword>
<proteinExistence type="predicted"/>
<dbReference type="GO" id="GO:0006419">
    <property type="term" value="P:alanyl-tRNA aminoacylation"/>
    <property type="evidence" value="ECO:0007669"/>
    <property type="project" value="InterPro"/>
</dbReference>
<dbReference type="PANTHER" id="PTHR43462:SF1">
    <property type="entry name" value="ALANYL-TRNA EDITING PROTEIN AARSD1"/>
    <property type="match status" value="1"/>
</dbReference>
<gene>
    <name evidence="7" type="ORF">IAB77_03015</name>
</gene>
<evidence type="ECO:0000256" key="3">
    <source>
        <dbReference type="ARBA" id="ARBA00022723"/>
    </source>
</evidence>
<accession>A0A9D0ZF28</accession>
<dbReference type="AlphaFoldDB" id="A0A9D0ZF28"/>
<evidence type="ECO:0000256" key="1">
    <source>
        <dbReference type="ARBA" id="ARBA00001947"/>
    </source>
</evidence>
<dbReference type="InterPro" id="IPR018163">
    <property type="entry name" value="Thr/Ala-tRNA-synth_IIc_edit"/>
</dbReference>
<dbReference type="SMART" id="SM00863">
    <property type="entry name" value="tRNA_SAD"/>
    <property type="match status" value="1"/>
</dbReference>
<dbReference type="GO" id="GO:0005737">
    <property type="term" value="C:cytoplasm"/>
    <property type="evidence" value="ECO:0007669"/>
    <property type="project" value="UniProtKB-SubCell"/>
</dbReference>
<dbReference type="PANTHER" id="PTHR43462">
    <property type="entry name" value="ALANYL-TRNA EDITING PROTEIN"/>
    <property type="match status" value="1"/>
</dbReference>
<dbReference type="GO" id="GO:0046872">
    <property type="term" value="F:metal ion binding"/>
    <property type="evidence" value="ECO:0007669"/>
    <property type="project" value="UniProtKB-KW"/>
</dbReference>
<comment type="subcellular location">
    <subcellularLocation>
        <location evidence="2">Cytoplasm</location>
    </subcellularLocation>
</comment>
<comment type="caution">
    <text evidence="7">The sequence shown here is derived from an EMBL/GenBank/DDBJ whole genome shotgun (WGS) entry which is preliminary data.</text>
</comment>
<evidence type="ECO:0000313" key="8">
    <source>
        <dbReference type="Proteomes" id="UP000824262"/>
    </source>
</evidence>
<dbReference type="InterPro" id="IPR012947">
    <property type="entry name" value="tRNA_SAD"/>
</dbReference>
<protein>
    <submittedName>
        <fullName evidence="7">Alanyl-tRNA editing protein</fullName>
    </submittedName>
</protein>
<reference evidence="7" key="2">
    <citation type="journal article" date="2021" name="PeerJ">
        <title>Extensive microbial diversity within the chicken gut microbiome revealed by metagenomics and culture.</title>
        <authorList>
            <person name="Gilroy R."/>
            <person name="Ravi A."/>
            <person name="Getino M."/>
            <person name="Pursley I."/>
            <person name="Horton D.L."/>
            <person name="Alikhan N.F."/>
            <person name="Baker D."/>
            <person name="Gharbi K."/>
            <person name="Hall N."/>
            <person name="Watson M."/>
            <person name="Adriaenssens E.M."/>
            <person name="Foster-Nyarko E."/>
            <person name="Jarju S."/>
            <person name="Secka A."/>
            <person name="Antonio M."/>
            <person name="Oren A."/>
            <person name="Chaudhuri R.R."/>
            <person name="La Ragione R."/>
            <person name="Hildebrand F."/>
            <person name="Pallen M.J."/>
        </authorList>
    </citation>
    <scope>NUCLEOTIDE SEQUENCE</scope>
    <source>
        <strain evidence="7">ChiBcolR7-354</strain>
    </source>
</reference>
<name>A0A9D0ZF28_9FIRM</name>
<dbReference type="GO" id="GO:0002161">
    <property type="term" value="F:aminoacyl-tRNA deacylase activity"/>
    <property type="evidence" value="ECO:0007669"/>
    <property type="project" value="UniProtKB-ARBA"/>
</dbReference>
<keyword evidence="5" id="KW-0175">Coiled coil</keyword>
<dbReference type="Gene3D" id="2.40.30.130">
    <property type="match status" value="1"/>
</dbReference>
<evidence type="ECO:0000259" key="6">
    <source>
        <dbReference type="PROSITE" id="PS50860"/>
    </source>
</evidence>
<feature type="domain" description="Alanyl-transfer RNA synthetases family profile" evidence="6">
    <location>
        <begin position="1"/>
        <end position="221"/>
    </location>
</feature>
<dbReference type="PROSITE" id="PS50860">
    <property type="entry name" value="AA_TRNA_LIGASE_II_ALA"/>
    <property type="match status" value="1"/>
</dbReference>
<comment type="cofactor">
    <cofactor evidence="1">
        <name>Zn(2+)</name>
        <dbReference type="ChEBI" id="CHEBI:29105"/>
    </cofactor>
</comment>
<dbReference type="SUPFAM" id="SSF50447">
    <property type="entry name" value="Translation proteins"/>
    <property type="match status" value="1"/>
</dbReference>
<keyword evidence="3" id="KW-0479">Metal-binding</keyword>
<dbReference type="Pfam" id="PF07973">
    <property type="entry name" value="tRNA_SAD"/>
    <property type="match status" value="1"/>
</dbReference>
<dbReference type="InterPro" id="IPR009000">
    <property type="entry name" value="Transl_B-barrel_sf"/>
</dbReference>
<feature type="coiled-coil region" evidence="5">
    <location>
        <begin position="259"/>
        <end position="286"/>
    </location>
</feature>
<evidence type="ECO:0000313" key="7">
    <source>
        <dbReference type="EMBL" id="HIQ78211.1"/>
    </source>
</evidence>
<reference evidence="7" key="1">
    <citation type="submission" date="2020-10" db="EMBL/GenBank/DDBJ databases">
        <authorList>
            <person name="Gilroy R."/>
        </authorList>
    </citation>
    <scope>NUCLEOTIDE SEQUENCE</scope>
    <source>
        <strain evidence="7">ChiBcolR7-354</strain>
    </source>
</reference>
<dbReference type="GO" id="GO:0005524">
    <property type="term" value="F:ATP binding"/>
    <property type="evidence" value="ECO:0007669"/>
    <property type="project" value="InterPro"/>
</dbReference>
<dbReference type="GO" id="GO:0003676">
    <property type="term" value="F:nucleic acid binding"/>
    <property type="evidence" value="ECO:0007669"/>
    <property type="project" value="InterPro"/>
</dbReference>